<dbReference type="SUPFAM" id="SSF109854">
    <property type="entry name" value="DinB/YfiT-like putative metalloenzymes"/>
    <property type="match status" value="1"/>
</dbReference>
<proteinExistence type="inferred from homology"/>
<dbReference type="Gene3D" id="1.20.120.450">
    <property type="entry name" value="dinb family like domain"/>
    <property type="match status" value="1"/>
</dbReference>
<evidence type="ECO:0000313" key="5">
    <source>
        <dbReference type="Proteomes" id="UP000252357"/>
    </source>
</evidence>
<keyword evidence="2 3" id="KW-0479">Metal-binding</keyword>
<evidence type="ECO:0000256" key="2">
    <source>
        <dbReference type="ARBA" id="ARBA00022723"/>
    </source>
</evidence>
<evidence type="ECO:0000256" key="3">
    <source>
        <dbReference type="PIRSR" id="PIRSR607837-1"/>
    </source>
</evidence>
<gene>
    <name evidence="4" type="ORF">DU000_00470</name>
</gene>
<feature type="binding site" evidence="3">
    <location>
        <position position="132"/>
    </location>
    <ligand>
        <name>a divalent metal cation</name>
        <dbReference type="ChEBI" id="CHEBI:60240"/>
    </ligand>
</feature>
<dbReference type="AlphaFoldDB" id="A0A368L7N9"/>
<dbReference type="Pfam" id="PF05163">
    <property type="entry name" value="DinB"/>
    <property type="match status" value="1"/>
</dbReference>
<evidence type="ECO:0000313" key="4">
    <source>
        <dbReference type="EMBL" id="RCS59259.1"/>
    </source>
</evidence>
<protein>
    <submittedName>
        <fullName evidence="4">Damage-inducible protein DinB</fullName>
    </submittedName>
</protein>
<keyword evidence="5" id="KW-1185">Reference proteome</keyword>
<evidence type="ECO:0000256" key="1">
    <source>
        <dbReference type="ARBA" id="ARBA00008635"/>
    </source>
</evidence>
<dbReference type="PANTHER" id="PTHR37302">
    <property type="entry name" value="SLR1116 PROTEIN"/>
    <property type="match status" value="1"/>
</dbReference>
<accession>A0A368L7N9</accession>
<comment type="caution">
    <text evidence="4">The sequence shown here is derived from an EMBL/GenBank/DDBJ whole genome shotgun (WGS) entry which is preliminary data.</text>
</comment>
<name>A0A368L7N9_9BURK</name>
<feature type="binding site" evidence="3">
    <location>
        <position position="44"/>
    </location>
    <ligand>
        <name>a divalent metal cation</name>
        <dbReference type="ChEBI" id="CHEBI:60240"/>
    </ligand>
</feature>
<dbReference type="Proteomes" id="UP000252357">
    <property type="component" value="Unassembled WGS sequence"/>
</dbReference>
<sequence length="169" mass="18814">MSTTTLQSLFAYKSWADAELLAAVANLPAQHAEQLSACIRTLNHIHIVDCIFQAHLSGTPRPYDATHTKELPTLDVLRKAMTETDGWYEQYVANVSEAALNETIAFTFTDGDAGQMTRLEILMHVITHGSNHRGNVGQILKSLAINPPRDLYTKFLHLREPERRASTAS</sequence>
<dbReference type="OrthoDB" id="9807509at2"/>
<feature type="binding site" evidence="3">
    <location>
        <position position="128"/>
    </location>
    <ligand>
        <name>a divalent metal cation</name>
        <dbReference type="ChEBI" id="CHEBI:60240"/>
    </ligand>
</feature>
<dbReference type="EMBL" id="QPGB01000001">
    <property type="protein sequence ID" value="RCS59259.1"/>
    <property type="molecule type" value="Genomic_DNA"/>
</dbReference>
<reference evidence="4 5" key="1">
    <citation type="journal article" date="2018" name="Int. J. Syst. Evol. Microbiol.">
        <title>Parvibium lacunae gen. nov., sp. nov., a new member of the family Alcaligenaceae isolated from a freshwater pond.</title>
        <authorList>
            <person name="Chen W.M."/>
            <person name="Xie P.B."/>
            <person name="Hsu M.Y."/>
            <person name="Sheu S.Y."/>
        </authorList>
    </citation>
    <scope>NUCLEOTIDE SEQUENCE [LARGE SCALE GENOMIC DNA]</scope>
    <source>
        <strain evidence="4 5">KMB9</strain>
    </source>
</reference>
<dbReference type="InterPro" id="IPR007837">
    <property type="entry name" value="DinB"/>
</dbReference>
<dbReference type="GO" id="GO:0046872">
    <property type="term" value="F:metal ion binding"/>
    <property type="evidence" value="ECO:0007669"/>
    <property type="project" value="UniProtKB-KW"/>
</dbReference>
<comment type="similarity">
    <text evidence="1">Belongs to the DinB family.</text>
</comment>
<dbReference type="PANTHER" id="PTHR37302:SF1">
    <property type="entry name" value="PROTEIN DINB"/>
    <property type="match status" value="1"/>
</dbReference>
<organism evidence="4 5">
    <name type="scientific">Parvibium lacunae</name>
    <dbReference type="NCBI Taxonomy" id="1888893"/>
    <lineage>
        <taxon>Bacteria</taxon>
        <taxon>Pseudomonadati</taxon>
        <taxon>Pseudomonadota</taxon>
        <taxon>Betaproteobacteria</taxon>
        <taxon>Burkholderiales</taxon>
        <taxon>Alcaligenaceae</taxon>
        <taxon>Parvibium</taxon>
    </lineage>
</organism>
<dbReference type="RefSeq" id="WP_114401408.1">
    <property type="nucleotide sequence ID" value="NZ_QPGB01000001.1"/>
</dbReference>
<dbReference type="InterPro" id="IPR034660">
    <property type="entry name" value="DinB/YfiT-like"/>
</dbReference>